<dbReference type="RefSeq" id="WP_045774437.1">
    <property type="nucleotide sequence ID" value="NZ_LAJY01000036.1"/>
</dbReference>
<keyword evidence="1" id="KW-0812">Transmembrane</keyword>
<evidence type="ECO:0000313" key="2">
    <source>
        <dbReference type="EMBL" id="KJV10850.1"/>
    </source>
</evidence>
<organism evidence="2 3">
    <name type="scientific">Elstera litoralis</name>
    <dbReference type="NCBI Taxonomy" id="552518"/>
    <lineage>
        <taxon>Bacteria</taxon>
        <taxon>Pseudomonadati</taxon>
        <taxon>Pseudomonadota</taxon>
        <taxon>Alphaproteobacteria</taxon>
        <taxon>Rhodospirillales</taxon>
        <taxon>Rhodospirillaceae</taxon>
        <taxon>Elstera</taxon>
    </lineage>
</organism>
<sequence>MIPHPFLRCALLLDALASGAMGLLLLLAGRWLHPWLGLPEPLMVWGGLALLPYALLLIFLARRPAVRRAAIHAVIGANLVWVGDSVVLLLSGWVTPTLLGEGFVLAQAAAVAVFAGLQTVGLRRSLAARRALVSA</sequence>
<reference evidence="2 3" key="1">
    <citation type="submission" date="2015-03" db="EMBL/GenBank/DDBJ databases">
        <title>Draft genome sequence of Elstera litoralis.</title>
        <authorList>
            <person name="Rahalkar M.C."/>
            <person name="Dhakephalkar P.K."/>
            <person name="Pore S.D."/>
            <person name="Arora P."/>
            <person name="Kapse N.G."/>
            <person name="Pandit P.S."/>
        </authorList>
    </citation>
    <scope>NUCLEOTIDE SEQUENCE [LARGE SCALE GENOMIC DNA]</scope>
    <source>
        <strain evidence="2 3">Dia-1</strain>
    </source>
</reference>
<proteinExistence type="predicted"/>
<keyword evidence="3" id="KW-1185">Reference proteome</keyword>
<dbReference type="AlphaFoldDB" id="A0A0F3IVS1"/>
<keyword evidence="1" id="KW-0472">Membrane</keyword>
<evidence type="ECO:0000256" key="1">
    <source>
        <dbReference type="SAM" id="Phobius"/>
    </source>
</evidence>
<evidence type="ECO:0000313" key="3">
    <source>
        <dbReference type="Proteomes" id="UP000033774"/>
    </source>
</evidence>
<dbReference type="EMBL" id="LAJY01000036">
    <property type="protein sequence ID" value="KJV10850.1"/>
    <property type="molecule type" value="Genomic_DNA"/>
</dbReference>
<name>A0A0F3IVS1_9PROT</name>
<gene>
    <name evidence="2" type="ORF">VZ95_02285</name>
</gene>
<comment type="caution">
    <text evidence="2">The sequence shown here is derived from an EMBL/GenBank/DDBJ whole genome shotgun (WGS) entry which is preliminary data.</text>
</comment>
<protein>
    <submittedName>
        <fullName evidence="2">Uncharacterized protein</fullName>
    </submittedName>
</protein>
<accession>A0A0F3IVS1</accession>
<dbReference type="OrthoDB" id="7570420at2"/>
<feature type="transmembrane region" description="Helical" evidence="1">
    <location>
        <begin position="73"/>
        <end position="96"/>
    </location>
</feature>
<feature type="transmembrane region" description="Helical" evidence="1">
    <location>
        <begin position="44"/>
        <end position="61"/>
    </location>
</feature>
<feature type="transmembrane region" description="Helical" evidence="1">
    <location>
        <begin position="102"/>
        <end position="122"/>
    </location>
</feature>
<keyword evidence="1" id="KW-1133">Transmembrane helix</keyword>
<feature type="transmembrane region" description="Helical" evidence="1">
    <location>
        <begin position="12"/>
        <end position="32"/>
    </location>
</feature>
<dbReference type="Proteomes" id="UP000033774">
    <property type="component" value="Unassembled WGS sequence"/>
</dbReference>